<dbReference type="EMBL" id="AP018711">
    <property type="protein sequence ID" value="BBE34833.1"/>
    <property type="molecule type" value="Genomic_DNA"/>
</dbReference>
<dbReference type="KEGG" id="smic:SmB9_24910"/>
<proteinExistence type="predicted"/>
<name>A0AAD1D7F9_SPHMI</name>
<sequence length="173" mass="19106">MVPRVRIFALLGALPLTACLETYPSYEMVKSSREMPVPPGRYQLCETQKNSCSDVTIRHGDAEMILTHKGDDFVLQADGASLADNWLVVAKLEGMAVFVWVDRHKDGVFHIQAPKCHAALLKKVRGDEAEAEGGRCRVSGQFQAAGYMHALFAEPADQRFDPTADMTLRPKSS</sequence>
<evidence type="ECO:0000256" key="1">
    <source>
        <dbReference type="SAM" id="SignalP"/>
    </source>
</evidence>
<feature type="signal peptide" evidence="1">
    <location>
        <begin position="1"/>
        <end position="18"/>
    </location>
</feature>
<keyword evidence="1" id="KW-0732">Signal</keyword>
<evidence type="ECO:0000313" key="4">
    <source>
        <dbReference type="Proteomes" id="UP000275727"/>
    </source>
</evidence>
<gene>
    <name evidence="3" type="ORF">DFR51_1420</name>
    <name evidence="2" type="ORF">SmB9_24910</name>
</gene>
<protein>
    <recommendedName>
        <fullName evidence="6">Lipoprotein</fullName>
    </recommendedName>
</protein>
<dbReference type="Proteomes" id="UP000276029">
    <property type="component" value="Unassembled WGS sequence"/>
</dbReference>
<keyword evidence="5" id="KW-1185">Reference proteome</keyword>
<accession>A0AAD1D7F9</accession>
<reference evidence="2 4" key="1">
    <citation type="submission" date="2018-06" db="EMBL/GenBank/DDBJ databases">
        <title>Complete Genome Sequence of the Microcystin-Degrading Bacterium Sphingosinicella microcystinivorans Strain B-9.</title>
        <authorList>
            <person name="Jin H."/>
            <person name="Nishizawa T."/>
            <person name="Guo Y."/>
            <person name="Nishizawa A."/>
            <person name="Park H."/>
            <person name="Kato H."/>
            <person name="Tsuji K."/>
            <person name="Harada K."/>
        </authorList>
    </citation>
    <scope>NUCLEOTIDE SEQUENCE [LARGE SCALE GENOMIC DNA]</scope>
    <source>
        <strain evidence="2 4">B9</strain>
    </source>
</reference>
<dbReference type="Proteomes" id="UP000275727">
    <property type="component" value="Chromosome"/>
</dbReference>
<reference evidence="3 5" key="2">
    <citation type="submission" date="2018-10" db="EMBL/GenBank/DDBJ databases">
        <title>Genomic Encyclopedia of Type Strains, Phase IV (KMG-IV): sequencing the most valuable type-strain genomes for metagenomic binning, comparative biology and taxonomic classification.</title>
        <authorList>
            <person name="Goeker M."/>
        </authorList>
    </citation>
    <scope>NUCLEOTIDE SEQUENCE [LARGE SCALE GENOMIC DNA]</scope>
    <source>
        <strain evidence="3 5">DSM 19791</strain>
    </source>
</reference>
<dbReference type="EMBL" id="RBWX01000007">
    <property type="protein sequence ID" value="RKS91849.1"/>
    <property type="molecule type" value="Genomic_DNA"/>
</dbReference>
<organism evidence="2 4">
    <name type="scientific">Sphingosinicella microcystinivorans</name>
    <dbReference type="NCBI Taxonomy" id="335406"/>
    <lineage>
        <taxon>Bacteria</taxon>
        <taxon>Pseudomonadati</taxon>
        <taxon>Pseudomonadota</taxon>
        <taxon>Alphaproteobacteria</taxon>
        <taxon>Sphingomonadales</taxon>
        <taxon>Sphingosinicellaceae</taxon>
        <taxon>Sphingosinicella</taxon>
    </lineage>
</organism>
<evidence type="ECO:0000313" key="2">
    <source>
        <dbReference type="EMBL" id="BBE34833.1"/>
    </source>
</evidence>
<evidence type="ECO:0000313" key="3">
    <source>
        <dbReference type="EMBL" id="RKS91849.1"/>
    </source>
</evidence>
<feature type="chain" id="PRO_5042047403" description="Lipoprotein" evidence="1">
    <location>
        <begin position="19"/>
        <end position="173"/>
    </location>
</feature>
<dbReference type="AlphaFoldDB" id="A0AAD1D7F9"/>
<evidence type="ECO:0000313" key="5">
    <source>
        <dbReference type="Proteomes" id="UP000276029"/>
    </source>
</evidence>
<evidence type="ECO:0008006" key="6">
    <source>
        <dbReference type="Google" id="ProtNLM"/>
    </source>
</evidence>